<dbReference type="AlphaFoldDB" id="A0A2N5T2V0"/>
<dbReference type="InterPro" id="IPR037151">
    <property type="entry name" value="AlkB-like_sf"/>
</dbReference>
<dbReference type="STRING" id="200324.A0A2N5T2V0"/>
<dbReference type="EMBL" id="PGCJ01000807">
    <property type="protein sequence ID" value="PLW19820.1"/>
    <property type="molecule type" value="Genomic_DNA"/>
</dbReference>
<dbReference type="PANTHER" id="PTHR21052:SF0">
    <property type="entry name" value="ALPHA-KETOGLUTARATE-DEPENDENT DIOXYGENASE ALKB HOMOLOG 7, MITOCHONDRIAL"/>
    <property type="match status" value="1"/>
</dbReference>
<dbReference type="Gene3D" id="2.60.120.590">
    <property type="entry name" value="Alpha-ketoglutarate-dependent dioxygenase AlkB-like"/>
    <property type="match status" value="1"/>
</dbReference>
<dbReference type="PANTHER" id="PTHR21052">
    <property type="entry name" value="SPERMATOGENESIS ASSOCIATED 11-RELATED"/>
    <property type="match status" value="1"/>
</dbReference>
<dbReference type="GO" id="GO:0016706">
    <property type="term" value="F:2-oxoglutarate-dependent dioxygenase activity"/>
    <property type="evidence" value="ECO:0007669"/>
    <property type="project" value="TreeGrafter"/>
</dbReference>
<organism evidence="2 3">
    <name type="scientific">Puccinia coronata f. sp. avenae</name>
    <dbReference type="NCBI Taxonomy" id="200324"/>
    <lineage>
        <taxon>Eukaryota</taxon>
        <taxon>Fungi</taxon>
        <taxon>Dikarya</taxon>
        <taxon>Basidiomycota</taxon>
        <taxon>Pucciniomycotina</taxon>
        <taxon>Pucciniomycetes</taxon>
        <taxon>Pucciniales</taxon>
        <taxon>Pucciniaceae</taxon>
        <taxon>Puccinia</taxon>
    </lineage>
</organism>
<dbReference type="InterPro" id="IPR032870">
    <property type="entry name" value="ALKBH7-like"/>
</dbReference>
<proteinExistence type="predicted"/>
<protein>
    <recommendedName>
        <fullName evidence="1">Fe2OG dioxygenase domain-containing protein</fullName>
    </recommendedName>
</protein>
<dbReference type="Pfam" id="PF13532">
    <property type="entry name" value="2OG-FeII_Oxy_2"/>
    <property type="match status" value="1"/>
</dbReference>
<dbReference type="PROSITE" id="PS51471">
    <property type="entry name" value="FE2OG_OXY"/>
    <property type="match status" value="1"/>
</dbReference>
<dbReference type="InterPro" id="IPR027450">
    <property type="entry name" value="AlkB-like"/>
</dbReference>
<dbReference type="Proteomes" id="UP000235388">
    <property type="component" value="Unassembled WGS sequence"/>
</dbReference>
<sequence length="292" mass="33052">MATILLKAVRTHTRIPRLTVAHSHRQLCASAPKSNVNEPSGDWYSLADEQSEWVDVSAGYQETQHGERYEPRDLVLFPRFLNDQEQRLVLEHSLQLLDISIERRPRARRIPHQLKVDTSPMARSPFKEEQEYTFQAGHFDEVISGYREMQVAQFLPPPSSSSLHSSSLQAILTRLQALLPPSTTTTNNRPPLLHLLHLSSQGKIEPHVDNLHASGNTIVGLSLGSTRVMRLGLPSSPIHSHIKVLLLPGSVYVQRDSVRYNLQHSIPSNDTFKNRRIVGAQRLSLMLRNQLE</sequence>
<dbReference type="SUPFAM" id="SSF51197">
    <property type="entry name" value="Clavaminate synthase-like"/>
    <property type="match status" value="1"/>
</dbReference>
<keyword evidence="3" id="KW-1185">Reference proteome</keyword>
<name>A0A2N5T2V0_9BASI</name>
<gene>
    <name evidence="2" type="ORF">PCANC_12615</name>
</gene>
<dbReference type="InterPro" id="IPR005123">
    <property type="entry name" value="Oxoglu/Fe-dep_dioxygenase_dom"/>
</dbReference>
<dbReference type="OrthoDB" id="28127at2759"/>
<comment type="caution">
    <text evidence="2">The sequence shown here is derived from an EMBL/GenBank/DDBJ whole genome shotgun (WGS) entry which is preliminary data.</text>
</comment>
<evidence type="ECO:0000313" key="3">
    <source>
        <dbReference type="Proteomes" id="UP000235388"/>
    </source>
</evidence>
<dbReference type="GO" id="GO:0006974">
    <property type="term" value="P:DNA damage response"/>
    <property type="evidence" value="ECO:0007669"/>
    <property type="project" value="InterPro"/>
</dbReference>
<reference evidence="2 3" key="1">
    <citation type="submission" date="2017-11" db="EMBL/GenBank/DDBJ databases">
        <title>De novo assembly and phasing of dikaryotic genomes from two isolates of Puccinia coronata f. sp. avenae, the causal agent of oat crown rust.</title>
        <authorList>
            <person name="Miller M.E."/>
            <person name="Zhang Y."/>
            <person name="Omidvar V."/>
            <person name="Sperschneider J."/>
            <person name="Schwessinger B."/>
            <person name="Raley C."/>
            <person name="Palmer J.M."/>
            <person name="Garnica D."/>
            <person name="Upadhyaya N."/>
            <person name="Rathjen J."/>
            <person name="Taylor J.M."/>
            <person name="Park R.F."/>
            <person name="Dodds P.N."/>
            <person name="Hirsch C.D."/>
            <person name="Kianian S.F."/>
            <person name="Figueroa M."/>
        </authorList>
    </citation>
    <scope>NUCLEOTIDE SEQUENCE [LARGE SCALE GENOMIC DNA]</scope>
    <source>
        <strain evidence="2">12NC29</strain>
    </source>
</reference>
<dbReference type="GO" id="GO:0005759">
    <property type="term" value="C:mitochondrial matrix"/>
    <property type="evidence" value="ECO:0007669"/>
    <property type="project" value="TreeGrafter"/>
</dbReference>
<accession>A0A2N5T2V0</accession>
<feature type="domain" description="Fe2OG dioxygenase" evidence="1">
    <location>
        <begin position="180"/>
        <end position="291"/>
    </location>
</feature>
<evidence type="ECO:0000259" key="1">
    <source>
        <dbReference type="PROSITE" id="PS51471"/>
    </source>
</evidence>
<dbReference type="GO" id="GO:0006631">
    <property type="term" value="P:fatty acid metabolic process"/>
    <property type="evidence" value="ECO:0007669"/>
    <property type="project" value="TreeGrafter"/>
</dbReference>
<evidence type="ECO:0000313" key="2">
    <source>
        <dbReference type="EMBL" id="PLW19820.1"/>
    </source>
</evidence>